<keyword evidence="2" id="KW-1185">Reference proteome</keyword>
<name>A0ABU6YJM4_9FABA</name>
<reference evidence="1 2" key="1">
    <citation type="journal article" date="2023" name="Plants (Basel)">
        <title>Bridging the Gap: Combining Genomics and Transcriptomics Approaches to Understand Stylosanthes scabra, an Orphan Legume from the Brazilian Caatinga.</title>
        <authorList>
            <person name="Ferreira-Neto J.R.C."/>
            <person name="da Silva M.D."/>
            <person name="Binneck E."/>
            <person name="de Melo N.F."/>
            <person name="da Silva R.H."/>
            <person name="de Melo A.L.T.M."/>
            <person name="Pandolfi V."/>
            <person name="Bustamante F.O."/>
            <person name="Brasileiro-Vidal A.C."/>
            <person name="Benko-Iseppon A.M."/>
        </authorList>
    </citation>
    <scope>NUCLEOTIDE SEQUENCE [LARGE SCALE GENOMIC DNA]</scope>
    <source>
        <tissue evidence="1">Leaves</tissue>
    </source>
</reference>
<protein>
    <submittedName>
        <fullName evidence="1">Uncharacterized protein</fullName>
    </submittedName>
</protein>
<accession>A0ABU6YJM4</accession>
<evidence type="ECO:0000313" key="1">
    <source>
        <dbReference type="EMBL" id="MED6210126.1"/>
    </source>
</evidence>
<gene>
    <name evidence="1" type="ORF">PIB30_061210</name>
</gene>
<sequence>MELLEFSSEDEVEGELIFLQYRFLQNAIARKKFTDNLISNIAKSLPQEIDAAHQQRPPHHTCGIELDGWTWPISFALYSPLHTWCSLLEIIVHRILILAFKVSQVTKCKTNDNMKLEDSRIF</sequence>
<dbReference type="Proteomes" id="UP001341840">
    <property type="component" value="Unassembled WGS sequence"/>
</dbReference>
<dbReference type="EMBL" id="JASCZI010242207">
    <property type="protein sequence ID" value="MED6210126.1"/>
    <property type="molecule type" value="Genomic_DNA"/>
</dbReference>
<evidence type="ECO:0000313" key="2">
    <source>
        <dbReference type="Proteomes" id="UP001341840"/>
    </source>
</evidence>
<organism evidence="1 2">
    <name type="scientific">Stylosanthes scabra</name>
    <dbReference type="NCBI Taxonomy" id="79078"/>
    <lineage>
        <taxon>Eukaryota</taxon>
        <taxon>Viridiplantae</taxon>
        <taxon>Streptophyta</taxon>
        <taxon>Embryophyta</taxon>
        <taxon>Tracheophyta</taxon>
        <taxon>Spermatophyta</taxon>
        <taxon>Magnoliopsida</taxon>
        <taxon>eudicotyledons</taxon>
        <taxon>Gunneridae</taxon>
        <taxon>Pentapetalae</taxon>
        <taxon>rosids</taxon>
        <taxon>fabids</taxon>
        <taxon>Fabales</taxon>
        <taxon>Fabaceae</taxon>
        <taxon>Papilionoideae</taxon>
        <taxon>50 kb inversion clade</taxon>
        <taxon>dalbergioids sensu lato</taxon>
        <taxon>Dalbergieae</taxon>
        <taxon>Pterocarpus clade</taxon>
        <taxon>Stylosanthes</taxon>
    </lineage>
</organism>
<comment type="caution">
    <text evidence="1">The sequence shown here is derived from an EMBL/GenBank/DDBJ whole genome shotgun (WGS) entry which is preliminary data.</text>
</comment>
<proteinExistence type="predicted"/>